<evidence type="ECO:0000259" key="2">
    <source>
        <dbReference type="Pfam" id="PF07933"/>
    </source>
</evidence>
<reference evidence="3 5" key="1">
    <citation type="journal article" date="2008" name="Science">
        <title>The Physcomitrella genome reveals evolutionary insights into the conquest of land by plants.</title>
        <authorList>
            <person name="Rensing S."/>
            <person name="Lang D."/>
            <person name="Zimmer A."/>
            <person name="Terry A."/>
            <person name="Salamov A."/>
            <person name="Shapiro H."/>
            <person name="Nishiyama T."/>
            <person name="Perroud P.-F."/>
            <person name="Lindquist E."/>
            <person name="Kamisugi Y."/>
            <person name="Tanahashi T."/>
            <person name="Sakakibara K."/>
            <person name="Fujita T."/>
            <person name="Oishi K."/>
            <person name="Shin-I T."/>
            <person name="Kuroki Y."/>
            <person name="Toyoda A."/>
            <person name="Suzuki Y."/>
            <person name="Hashimoto A."/>
            <person name="Yamaguchi K."/>
            <person name="Sugano A."/>
            <person name="Kohara Y."/>
            <person name="Fujiyama A."/>
            <person name="Anterola A."/>
            <person name="Aoki S."/>
            <person name="Ashton N."/>
            <person name="Barbazuk W.B."/>
            <person name="Barker E."/>
            <person name="Bennetzen J."/>
            <person name="Bezanilla M."/>
            <person name="Blankenship R."/>
            <person name="Cho S.H."/>
            <person name="Dutcher S."/>
            <person name="Estelle M."/>
            <person name="Fawcett J.A."/>
            <person name="Gundlach H."/>
            <person name="Hanada K."/>
            <person name="Heyl A."/>
            <person name="Hicks K.A."/>
            <person name="Hugh J."/>
            <person name="Lohr M."/>
            <person name="Mayer K."/>
            <person name="Melkozernov A."/>
            <person name="Murata T."/>
            <person name="Nelson D."/>
            <person name="Pils B."/>
            <person name="Prigge M."/>
            <person name="Reiss B."/>
            <person name="Renner T."/>
            <person name="Rombauts S."/>
            <person name="Rushton P."/>
            <person name="Sanderfoot A."/>
            <person name="Schween G."/>
            <person name="Shiu S.-H."/>
            <person name="Stueber K."/>
            <person name="Theodoulou F.L."/>
            <person name="Tu H."/>
            <person name="Van de Peer Y."/>
            <person name="Verrier P.J."/>
            <person name="Waters E."/>
            <person name="Wood A."/>
            <person name="Yang L."/>
            <person name="Cove D."/>
            <person name="Cuming A."/>
            <person name="Hasebe M."/>
            <person name="Lucas S."/>
            <person name="Mishler D.B."/>
            <person name="Reski R."/>
            <person name="Grigoriev I."/>
            <person name="Quatrano R.S."/>
            <person name="Boore J.L."/>
        </authorList>
    </citation>
    <scope>NUCLEOTIDE SEQUENCE [LARGE SCALE GENOMIC DNA]</scope>
    <source>
        <strain evidence="4 5">cv. Gransden 2004</strain>
    </source>
</reference>
<feature type="region of interest" description="Disordered" evidence="1">
    <location>
        <begin position="206"/>
        <end position="296"/>
    </location>
</feature>
<dbReference type="Gramene" id="Pp3c15_9330V3.1">
    <property type="protein sequence ID" value="Pp3c15_9330V3.1"/>
    <property type="gene ID" value="Pp3c15_9330"/>
</dbReference>
<dbReference type="CDD" id="cd13228">
    <property type="entry name" value="PHear_NECAP"/>
    <property type="match status" value="1"/>
</dbReference>
<dbReference type="STRING" id="3218.A0A2K1JCM3"/>
<keyword evidence="5" id="KW-1185">Reference proteome</keyword>
<evidence type="ECO:0000313" key="5">
    <source>
        <dbReference type="Proteomes" id="UP000006727"/>
    </source>
</evidence>
<feature type="compositionally biased region" description="Acidic residues" evidence="1">
    <location>
        <begin position="282"/>
        <end position="296"/>
    </location>
</feature>
<dbReference type="KEGG" id="ppp:112292374"/>
<dbReference type="Pfam" id="PF07933">
    <property type="entry name" value="DUF1681"/>
    <property type="match status" value="1"/>
</dbReference>
<dbReference type="EnsemblPlants" id="Pp3c15_9330V3.3">
    <property type="protein sequence ID" value="Pp3c15_9330V3.3"/>
    <property type="gene ID" value="Pp3c15_9330"/>
</dbReference>
<gene>
    <name evidence="4" type="primary">LOC112292374</name>
    <name evidence="3" type="ORF">PHYPA_019536</name>
</gene>
<dbReference type="GO" id="GO:0006897">
    <property type="term" value="P:endocytosis"/>
    <property type="evidence" value="ECO:0007669"/>
    <property type="project" value="InterPro"/>
</dbReference>
<dbReference type="PANTHER" id="PTHR12847:SF9">
    <property type="entry name" value="NECAP-LIKE PROTEIN CG9132"/>
    <property type="match status" value="1"/>
</dbReference>
<dbReference type="GO" id="GO:0030125">
    <property type="term" value="C:clathrin vesicle coat"/>
    <property type="evidence" value="ECO:0000318"/>
    <property type="project" value="GO_Central"/>
</dbReference>
<dbReference type="Gene3D" id="2.30.29.30">
    <property type="entry name" value="Pleckstrin-homology domain (PH domain)/Phosphotyrosine-binding domain (PTB)"/>
    <property type="match status" value="1"/>
</dbReference>
<dbReference type="RefSeq" id="XP_024396539.1">
    <property type="nucleotide sequence ID" value="XM_024540771.2"/>
</dbReference>
<dbReference type="EMBL" id="ABEU02000015">
    <property type="protein sequence ID" value="PNR39258.1"/>
    <property type="molecule type" value="Genomic_DNA"/>
</dbReference>
<dbReference type="Gramene" id="Pp3c15_9330V3.2">
    <property type="protein sequence ID" value="Pp3c15_9330V3.2"/>
    <property type="gene ID" value="Pp3c15_9330"/>
</dbReference>
<name>A0A2K1JCM3_PHYPA</name>
<evidence type="ECO:0000256" key="1">
    <source>
        <dbReference type="SAM" id="MobiDB-lite"/>
    </source>
</evidence>
<proteinExistence type="predicted"/>
<dbReference type="EnsemblPlants" id="Pp3c15_9330V3.1">
    <property type="protein sequence ID" value="Pp3c15_9330V3.1"/>
    <property type="gene ID" value="Pp3c15_9330"/>
</dbReference>
<dbReference type="PaxDb" id="3218-PP1S250_36V6.1"/>
<dbReference type="EnsemblPlants" id="Pp3c15_9330V3.2">
    <property type="protein sequence ID" value="Pp3c15_9330V3.2"/>
    <property type="gene ID" value="Pp3c15_9330"/>
</dbReference>
<dbReference type="FunFam" id="2.30.29.30:FF:000150">
    <property type="entry name" value="Adaptin ear-binding coat-associated protein"/>
    <property type="match status" value="1"/>
</dbReference>
<dbReference type="Gramene" id="Pp3c15_9330V3.3">
    <property type="protein sequence ID" value="Pp3c15_9330V3.3"/>
    <property type="gene ID" value="Pp3c15_9330"/>
</dbReference>
<feature type="compositionally biased region" description="Pro residues" evidence="1">
    <location>
        <begin position="232"/>
        <end position="247"/>
    </location>
</feature>
<dbReference type="FunCoup" id="A0A2K1JCM3">
    <property type="interactions" value="589"/>
</dbReference>
<dbReference type="RefSeq" id="XP_073395273.1">
    <property type="nucleotide sequence ID" value="XM_073539172.1"/>
</dbReference>
<dbReference type="GeneID" id="112292374"/>
<dbReference type="PANTHER" id="PTHR12847">
    <property type="entry name" value="ATP-BINDING CASSETTE ABC TRANSPORTER-RELATED"/>
    <property type="match status" value="1"/>
</dbReference>
<evidence type="ECO:0000313" key="3">
    <source>
        <dbReference type="EMBL" id="PNR39258.1"/>
    </source>
</evidence>
<dbReference type="InterPro" id="IPR012466">
    <property type="entry name" value="NECAP_PHear"/>
</dbReference>
<reference evidence="3 5" key="2">
    <citation type="journal article" date="2018" name="Plant J.">
        <title>The Physcomitrella patens chromosome-scale assembly reveals moss genome structure and evolution.</title>
        <authorList>
            <person name="Lang D."/>
            <person name="Ullrich K.K."/>
            <person name="Murat F."/>
            <person name="Fuchs J."/>
            <person name="Jenkins J."/>
            <person name="Haas F.B."/>
            <person name="Piednoel M."/>
            <person name="Gundlach H."/>
            <person name="Van Bel M."/>
            <person name="Meyberg R."/>
            <person name="Vives C."/>
            <person name="Morata J."/>
            <person name="Symeonidi A."/>
            <person name="Hiss M."/>
            <person name="Muchero W."/>
            <person name="Kamisugi Y."/>
            <person name="Saleh O."/>
            <person name="Blanc G."/>
            <person name="Decker E.L."/>
            <person name="van Gessel N."/>
            <person name="Grimwood J."/>
            <person name="Hayes R.D."/>
            <person name="Graham S.W."/>
            <person name="Gunter L.E."/>
            <person name="McDaniel S.F."/>
            <person name="Hoernstein S.N.W."/>
            <person name="Larsson A."/>
            <person name="Li F.W."/>
            <person name="Perroud P.F."/>
            <person name="Phillips J."/>
            <person name="Ranjan P."/>
            <person name="Rokshar D.S."/>
            <person name="Rothfels C.J."/>
            <person name="Schneider L."/>
            <person name="Shu S."/>
            <person name="Stevenson D.W."/>
            <person name="Thummler F."/>
            <person name="Tillich M."/>
            <person name="Villarreal Aguilar J.C."/>
            <person name="Widiez T."/>
            <person name="Wong G.K."/>
            <person name="Wymore A."/>
            <person name="Zhang Y."/>
            <person name="Zimmer A.D."/>
            <person name="Quatrano R.S."/>
            <person name="Mayer K.F.X."/>
            <person name="Goodstein D."/>
            <person name="Casacuberta J.M."/>
            <person name="Vandepoele K."/>
            <person name="Reski R."/>
            <person name="Cuming A.C."/>
            <person name="Tuskan G.A."/>
            <person name="Maumus F."/>
            <person name="Salse J."/>
            <person name="Schmutz J."/>
            <person name="Rensing S.A."/>
        </authorList>
    </citation>
    <scope>NUCLEOTIDE SEQUENCE [LARGE SCALE GENOMIC DNA]</scope>
    <source>
        <strain evidence="4 5">cv. Gransden 2004</strain>
    </source>
</reference>
<accession>A0A2K1JCM3</accession>
<dbReference type="AlphaFoldDB" id="A0A2K1JCM3"/>
<organism evidence="3">
    <name type="scientific">Physcomitrium patens</name>
    <name type="common">Spreading-leaved earth moss</name>
    <name type="synonym">Physcomitrella patens</name>
    <dbReference type="NCBI Taxonomy" id="3218"/>
    <lineage>
        <taxon>Eukaryota</taxon>
        <taxon>Viridiplantae</taxon>
        <taxon>Streptophyta</taxon>
        <taxon>Embryophyta</taxon>
        <taxon>Bryophyta</taxon>
        <taxon>Bryophytina</taxon>
        <taxon>Bryopsida</taxon>
        <taxon>Funariidae</taxon>
        <taxon>Funariales</taxon>
        <taxon>Funariaceae</taxon>
        <taxon>Physcomitrium</taxon>
    </lineage>
</organism>
<dbReference type="Proteomes" id="UP000006727">
    <property type="component" value="Chromosome 15"/>
</dbReference>
<sequence>MMEGKESEVQSVQGFSAPQGDDQESNAELVLFHVKECYVYMIPPRKSAASYRADEWDINKWAWEGVLKVVSKGEKCSIRLEDKDTGDLYAQAPIRQDQPLPVEAVIDSSRFFVLRVEDESSGKSKHAFLGLGFRERPQAYDFQAALFDHVKYLNKKKEADEITQEYEAKPSVDYSLKDGETLRLQLKNTKLSGNGLKPKPLEKYVNRSGVREPMPNPDTPENYPKRSGVPCIVPPPPPPTLQPPPKASPTSLIKTPSLVKPSAPASVPDSTGRDASSVFNDAADDLDEDFGDFQAA</sequence>
<reference evidence="4" key="3">
    <citation type="submission" date="2020-12" db="UniProtKB">
        <authorList>
            <consortium name="EnsemblPlants"/>
        </authorList>
    </citation>
    <scope>IDENTIFICATION</scope>
</reference>
<feature type="region of interest" description="Disordered" evidence="1">
    <location>
        <begin position="1"/>
        <end position="22"/>
    </location>
</feature>
<protein>
    <recommendedName>
        <fullName evidence="2">NECAP PHear domain-containing protein</fullName>
    </recommendedName>
</protein>
<dbReference type="SUPFAM" id="SSF50729">
    <property type="entry name" value="PH domain-like"/>
    <property type="match status" value="1"/>
</dbReference>
<feature type="domain" description="NECAP PHear" evidence="2">
    <location>
        <begin position="28"/>
        <end position="187"/>
    </location>
</feature>
<evidence type="ECO:0000313" key="4">
    <source>
        <dbReference type="EnsemblPlants" id="Pp3c15_9330V3.1"/>
    </source>
</evidence>
<dbReference type="InterPro" id="IPR011993">
    <property type="entry name" value="PH-like_dom_sf"/>
</dbReference>
<dbReference type="OrthoDB" id="10265489at2759"/>
<dbReference type="GO" id="GO:0016192">
    <property type="term" value="P:vesicle-mediated transport"/>
    <property type="evidence" value="ECO:0000318"/>
    <property type="project" value="GO_Central"/>
</dbReference>